<feature type="domain" description="DNA2/NAM7 helicase helicase" evidence="6">
    <location>
        <begin position="144"/>
        <end position="514"/>
    </location>
</feature>
<dbReference type="OMA" id="CSVRLIW"/>
<dbReference type="Pfam" id="PF13087">
    <property type="entry name" value="AAA_12"/>
    <property type="match status" value="1"/>
</dbReference>
<dbReference type="PANTHER" id="PTHR10887">
    <property type="entry name" value="DNA2/NAM7 HELICASE FAMILY"/>
    <property type="match status" value="1"/>
</dbReference>
<comment type="caution">
    <text evidence="8">The sequence shown here is derived from an EMBL/GenBank/DDBJ whole genome shotgun (WGS) entry which is preliminary data.</text>
</comment>
<dbReference type="Gene3D" id="3.40.50.300">
    <property type="entry name" value="P-loop containing nucleotide triphosphate hydrolases"/>
    <property type="match status" value="2"/>
</dbReference>
<organism evidence="8 9">
    <name type="scientific">Tetracentron sinense</name>
    <name type="common">Spur-leaf</name>
    <dbReference type="NCBI Taxonomy" id="13715"/>
    <lineage>
        <taxon>Eukaryota</taxon>
        <taxon>Viridiplantae</taxon>
        <taxon>Streptophyta</taxon>
        <taxon>Embryophyta</taxon>
        <taxon>Tracheophyta</taxon>
        <taxon>Spermatophyta</taxon>
        <taxon>Magnoliopsida</taxon>
        <taxon>Trochodendrales</taxon>
        <taxon>Trochodendraceae</taxon>
        <taxon>Tetracentron</taxon>
    </lineage>
</organism>
<reference evidence="8 9" key="1">
    <citation type="submission" date="2020-04" db="EMBL/GenBank/DDBJ databases">
        <title>Plant Genome Project.</title>
        <authorList>
            <person name="Zhang R.-G."/>
        </authorList>
    </citation>
    <scope>NUCLEOTIDE SEQUENCE [LARGE SCALE GENOMIC DNA]</scope>
    <source>
        <strain evidence="8">YNK0</strain>
        <tissue evidence="8">Leaf</tissue>
    </source>
</reference>
<accession>A0A834ZL98</accession>
<dbReference type="SUPFAM" id="SSF52540">
    <property type="entry name" value="P-loop containing nucleoside triphosphate hydrolases"/>
    <property type="match status" value="1"/>
</dbReference>
<dbReference type="Proteomes" id="UP000655225">
    <property type="component" value="Unassembled WGS sequence"/>
</dbReference>
<dbReference type="PANTHER" id="PTHR10887:SF522">
    <property type="entry name" value="P-LOOP CONTAINING NUCLEOSIDE TRIPHOSPHATE HYDROLASES SUPERFAMILY PROTEIN"/>
    <property type="match status" value="1"/>
</dbReference>
<evidence type="ECO:0000256" key="3">
    <source>
        <dbReference type="ARBA" id="ARBA00022806"/>
    </source>
</evidence>
<dbReference type="GO" id="GO:0004386">
    <property type="term" value="F:helicase activity"/>
    <property type="evidence" value="ECO:0007669"/>
    <property type="project" value="UniProtKB-KW"/>
</dbReference>
<name>A0A834ZL98_TETSI</name>
<dbReference type="OrthoDB" id="6513042at2759"/>
<keyword evidence="3" id="KW-0347">Helicase</keyword>
<dbReference type="InterPro" id="IPR047187">
    <property type="entry name" value="SF1_C_Upf1"/>
</dbReference>
<sequence length="1004" mass="113141">MISWNEEDDDSPCKWVGVYELVLDGFSPSGRIGPGNLQLQFLIVRGGNNVSTGMVVVLSSKPITIERGLNKKKEPLFAVFLINMTTNNRVWKALNPDILGGNMSIIKEVLHTDSSVGNNCTRCSSQGDSSVTGSVLQADLHSFNLNKSQTNAVLSSIAARGCIHKNSVKLIWGPPGTGKTKTVGSLLWALLRMKCRTLMCAPTNIAVLEVTARLVRLVRDSLKHDSYGLGDVVLLGNGKRMKIDDHDELLDIFLDYRVKSLEKCFAPLSGWKYSIDSMIWLLENPKQQYLLYVEKEKKKNEDGDEDEDEDKDEDEDEDEEEEEDLLTIGEFIEKRFDFIEEGLKLCIVNLYTHLPTSFISLGVVENMIRALSLLESLGTLLHTGTCTSEEINSVFKHLNDEESTVTGSNTFLLSKARNHCLKILRCLRETFTLPDLSDVSIRNFCLQSAYLIFCTASTSANLHIEGMTPLELLVVDEASQLKECESAIPLQLPGIRHAILIGDERQLPAMVKSEAEFGRSLFERMVSLGQEKHLLNVQYRMHPSISLFPNMEFYNKQISNAPNVRERSYEKQFLQEKMYGSYSFINVAYGKEDSHARYKNMVEVAVVATSVGSLFKASVATRKRVSVGVISPYKAQIYAIQEKLGDRYSTCSDFSVSIRSVDGFQGGEDDVIIISTVRCNGNGSVGFLSKHQRTNVALTRARYCLWILGNGPTLINSGSIWKKLVLDAKDRGCVYNAEEDRSLAEAIIDSLVELDQLYDLLRTDSLLFRCSSDDFKKTMEGIRSVKIRKEVVALLMKLSSGWHHPRAHKEGNLKLLEQYRVNDLLKLVWSVDIHKENSNYIQVLNICDILPFPEIPKPSKRLEIIFGNYTVANLNRCRFKCIEGKLEVPMSWPICSDAVNESNLQEDEAVDYLSSHLGSLNLRKDPKALAIVSRKLEVPISWPICSDAVKQSNLQEDEAVDYLSSHLDSLNLRKDYLSTGQNWWLKPLLRFMKFIDIIWKAKKA</sequence>
<dbReference type="InterPro" id="IPR027417">
    <property type="entry name" value="P-loop_NTPase"/>
</dbReference>
<dbReference type="GO" id="GO:0005524">
    <property type="term" value="F:ATP binding"/>
    <property type="evidence" value="ECO:0007669"/>
    <property type="project" value="UniProtKB-KW"/>
</dbReference>
<dbReference type="GO" id="GO:0005694">
    <property type="term" value="C:chromosome"/>
    <property type="evidence" value="ECO:0007669"/>
    <property type="project" value="UniProtKB-ARBA"/>
</dbReference>
<feature type="region of interest" description="Disordered" evidence="5">
    <location>
        <begin position="298"/>
        <end position="324"/>
    </location>
</feature>
<dbReference type="GO" id="GO:0016787">
    <property type="term" value="F:hydrolase activity"/>
    <property type="evidence" value="ECO:0007669"/>
    <property type="project" value="UniProtKB-KW"/>
</dbReference>
<gene>
    <name evidence="8" type="ORF">HHK36_006619</name>
</gene>
<evidence type="ECO:0000256" key="2">
    <source>
        <dbReference type="ARBA" id="ARBA00022801"/>
    </source>
</evidence>
<dbReference type="EMBL" id="JABCRI010000004">
    <property type="protein sequence ID" value="KAF8407485.1"/>
    <property type="molecule type" value="Genomic_DNA"/>
</dbReference>
<evidence type="ECO:0000259" key="6">
    <source>
        <dbReference type="Pfam" id="PF13086"/>
    </source>
</evidence>
<evidence type="ECO:0000256" key="1">
    <source>
        <dbReference type="ARBA" id="ARBA00022741"/>
    </source>
</evidence>
<keyword evidence="1" id="KW-0547">Nucleotide-binding</keyword>
<keyword evidence="9" id="KW-1185">Reference proteome</keyword>
<evidence type="ECO:0000259" key="7">
    <source>
        <dbReference type="Pfam" id="PF13087"/>
    </source>
</evidence>
<feature type="domain" description="DNA2/NAM7 helicase-like C-terminal" evidence="7">
    <location>
        <begin position="518"/>
        <end position="710"/>
    </location>
</feature>
<feature type="compositionally biased region" description="Acidic residues" evidence="5">
    <location>
        <begin position="302"/>
        <end position="324"/>
    </location>
</feature>
<evidence type="ECO:0000256" key="5">
    <source>
        <dbReference type="SAM" id="MobiDB-lite"/>
    </source>
</evidence>
<evidence type="ECO:0000313" key="9">
    <source>
        <dbReference type="Proteomes" id="UP000655225"/>
    </source>
</evidence>
<dbReference type="InterPro" id="IPR041679">
    <property type="entry name" value="DNA2/NAM7-like_C"/>
</dbReference>
<dbReference type="InterPro" id="IPR041677">
    <property type="entry name" value="DNA2/NAM7_AAA_11"/>
</dbReference>
<dbReference type="AlphaFoldDB" id="A0A834ZL98"/>
<dbReference type="FunFam" id="3.40.50.300:FF:000326">
    <property type="entry name" value="P-loop containing nucleoside triphosphate hydrolase"/>
    <property type="match status" value="1"/>
</dbReference>
<proteinExistence type="predicted"/>
<evidence type="ECO:0000313" key="8">
    <source>
        <dbReference type="EMBL" id="KAF8407485.1"/>
    </source>
</evidence>
<evidence type="ECO:0000256" key="4">
    <source>
        <dbReference type="ARBA" id="ARBA00022840"/>
    </source>
</evidence>
<dbReference type="InterPro" id="IPR045055">
    <property type="entry name" value="DNA2/NAM7-like"/>
</dbReference>
<dbReference type="CDD" id="cd18808">
    <property type="entry name" value="SF1_C_Upf1"/>
    <property type="match status" value="1"/>
</dbReference>
<dbReference type="Pfam" id="PF13086">
    <property type="entry name" value="AAA_11"/>
    <property type="match status" value="1"/>
</dbReference>
<keyword evidence="2" id="KW-0378">Hydrolase</keyword>
<keyword evidence="4" id="KW-0067">ATP-binding</keyword>
<protein>
    <submittedName>
        <fullName evidence="8">Uncharacterized protein</fullName>
    </submittedName>
</protein>